<evidence type="ECO:0000259" key="5">
    <source>
        <dbReference type="Pfam" id="PF03330"/>
    </source>
</evidence>
<proteinExistence type="inferred from homology"/>
<dbReference type="Gene3D" id="2.40.40.10">
    <property type="entry name" value="RlpA-like domain"/>
    <property type="match status" value="1"/>
</dbReference>
<keyword evidence="3" id="KW-0732">Signal</keyword>
<dbReference type="Proteomes" id="UP000190460">
    <property type="component" value="Unassembled WGS sequence"/>
</dbReference>
<dbReference type="NCBIfam" id="TIGR00413">
    <property type="entry name" value="rlpA"/>
    <property type="match status" value="1"/>
</dbReference>
<dbReference type="SUPFAM" id="SSF50685">
    <property type="entry name" value="Barwin-like endoglucanases"/>
    <property type="match status" value="1"/>
</dbReference>
<evidence type="ECO:0000256" key="2">
    <source>
        <dbReference type="ARBA" id="ARBA00023316"/>
    </source>
</evidence>
<dbReference type="EMBL" id="FUYB01000016">
    <property type="protein sequence ID" value="SKA87820.1"/>
    <property type="molecule type" value="Genomic_DNA"/>
</dbReference>
<accession>A0A1T4XE48</accession>
<feature type="chain" id="PRO_5013409600" description="Endolytic peptidoglycan transglycosylase RlpA" evidence="3">
    <location>
        <begin position="23"/>
        <end position="134"/>
    </location>
</feature>
<dbReference type="CDD" id="cd22268">
    <property type="entry name" value="DPBB_RlpA-like"/>
    <property type="match status" value="1"/>
</dbReference>
<feature type="domain" description="RlpA-like protein double-psi beta-barrel" evidence="5">
    <location>
        <begin position="41"/>
        <end position="129"/>
    </location>
</feature>
<dbReference type="RefSeq" id="WP_200807100.1">
    <property type="nucleotide sequence ID" value="NZ_FUYB01000016.1"/>
</dbReference>
<dbReference type="STRING" id="92487.SAMN02745130_02879"/>
<evidence type="ECO:0000313" key="6">
    <source>
        <dbReference type="EMBL" id="SKA87820.1"/>
    </source>
</evidence>
<dbReference type="InterPro" id="IPR009009">
    <property type="entry name" value="RlpA-like_DPBB"/>
</dbReference>
<dbReference type="EC" id="4.2.2.-" evidence="3"/>
<comment type="function">
    <text evidence="3">Lytic transglycosylase with a strong preference for naked glycan strands that lack stem peptides.</text>
</comment>
<dbReference type="InterPro" id="IPR036908">
    <property type="entry name" value="RlpA-like_sf"/>
</dbReference>
<reference evidence="6 7" key="1">
    <citation type="submission" date="2017-02" db="EMBL/GenBank/DDBJ databases">
        <authorList>
            <person name="Peterson S.W."/>
        </authorList>
    </citation>
    <scope>NUCLEOTIDE SEQUENCE [LARGE SCALE GENOMIC DNA]</scope>
    <source>
        <strain evidence="6 7">ATCC 49788</strain>
    </source>
</reference>
<evidence type="ECO:0000313" key="7">
    <source>
        <dbReference type="Proteomes" id="UP000190460"/>
    </source>
</evidence>
<dbReference type="PANTHER" id="PTHR34183">
    <property type="entry name" value="ENDOLYTIC PEPTIDOGLYCAN TRANSGLYCOSYLASE RLPA"/>
    <property type="match status" value="1"/>
</dbReference>
<evidence type="ECO:0000256" key="4">
    <source>
        <dbReference type="RuleBase" id="RU003495"/>
    </source>
</evidence>
<dbReference type="AlphaFoldDB" id="A0A1T4XE48"/>
<evidence type="ECO:0000256" key="3">
    <source>
        <dbReference type="HAMAP-Rule" id="MF_02071"/>
    </source>
</evidence>
<keyword evidence="7" id="KW-1185">Reference proteome</keyword>
<dbReference type="InterPro" id="IPR034718">
    <property type="entry name" value="RlpA"/>
</dbReference>
<keyword evidence="6" id="KW-0449">Lipoprotein</keyword>
<evidence type="ECO:0000256" key="1">
    <source>
        <dbReference type="ARBA" id="ARBA00023239"/>
    </source>
</evidence>
<dbReference type="Pfam" id="PF03330">
    <property type="entry name" value="DPBB_1"/>
    <property type="match status" value="1"/>
</dbReference>
<organism evidence="6 7">
    <name type="scientific">Thiothrix eikelboomii</name>
    <dbReference type="NCBI Taxonomy" id="92487"/>
    <lineage>
        <taxon>Bacteria</taxon>
        <taxon>Pseudomonadati</taxon>
        <taxon>Pseudomonadota</taxon>
        <taxon>Gammaproteobacteria</taxon>
        <taxon>Thiotrichales</taxon>
        <taxon>Thiotrichaceae</taxon>
        <taxon>Thiothrix</taxon>
    </lineage>
</organism>
<protein>
    <recommendedName>
        <fullName evidence="3">Endolytic peptidoglycan transglycosylase RlpA</fullName>
        <ecNumber evidence="3">4.2.2.-</ecNumber>
    </recommendedName>
</protein>
<comment type="similarity">
    <text evidence="3 4">Belongs to the RlpA family.</text>
</comment>
<dbReference type="GO" id="GO:0071555">
    <property type="term" value="P:cell wall organization"/>
    <property type="evidence" value="ECO:0007669"/>
    <property type="project" value="UniProtKB-KW"/>
</dbReference>
<dbReference type="GO" id="GO:0000270">
    <property type="term" value="P:peptidoglycan metabolic process"/>
    <property type="evidence" value="ECO:0007669"/>
    <property type="project" value="UniProtKB-UniRule"/>
</dbReference>
<gene>
    <name evidence="3" type="primary">rlpA</name>
    <name evidence="6" type="ORF">SAMN02745130_02879</name>
</gene>
<keyword evidence="1 3" id="KW-0456">Lyase</keyword>
<dbReference type="PANTHER" id="PTHR34183:SF1">
    <property type="entry name" value="ENDOLYTIC PEPTIDOGLYCAN TRANSGLYCOSYLASE RLPA"/>
    <property type="match status" value="1"/>
</dbReference>
<dbReference type="HAMAP" id="MF_02071">
    <property type="entry name" value="RlpA"/>
    <property type="match status" value="1"/>
</dbReference>
<dbReference type="InterPro" id="IPR012997">
    <property type="entry name" value="RplA"/>
</dbReference>
<dbReference type="GO" id="GO:0008932">
    <property type="term" value="F:lytic endotransglycosylase activity"/>
    <property type="evidence" value="ECO:0007669"/>
    <property type="project" value="UniProtKB-UniRule"/>
</dbReference>
<name>A0A1T4XE48_9GAMM</name>
<keyword evidence="2 3" id="KW-0961">Cell wall biogenesis/degradation</keyword>
<feature type="signal peptide" evidence="3">
    <location>
        <begin position="1"/>
        <end position="22"/>
    </location>
</feature>
<sequence precursor="true">MKQAFVSMLGALLILMCTTSEAATKHSIATNKPSAAKVGIVGMASFYAKKFHGRFTASGQRYDNNGFTAAHGRLPFGTKLKVTNLRNKRSVVVTVNDRGGFHAYGRIIDLSRAAAKELGMISRGTAKVKLEILK</sequence>